<dbReference type="EMBL" id="LR824532">
    <property type="protein sequence ID" value="CAH1634678.1"/>
    <property type="molecule type" value="Genomic_DNA"/>
</dbReference>
<sequence length="227" mass="25804">MSTRTSFSQFEIMVDYMERNGDLNKPAGGPYGRLSAITKWEELTMALNLDTTGQSKPMDKWKKNDSALASEPLELEVPPPFLRPRSPTPTRSTIQVDMLDELMRPGGSGQSTPFPTEIVEVTTASPTTSHVQQTGSPARPRARRIIPGHRATPDRRRRPRVRPHSAHADAAQNFIHSDNLWRDLATKFVTESLRQREAELQMQAQWQTLFAKYLELLDKKKKIILMQ</sequence>
<evidence type="ECO:0008006" key="3">
    <source>
        <dbReference type="Google" id="ProtNLM"/>
    </source>
</evidence>
<proteinExistence type="predicted"/>
<name>A0A9P0HUW9_SPOLI</name>
<keyword evidence="2" id="KW-1185">Reference proteome</keyword>
<protein>
    <recommendedName>
        <fullName evidence="3">Regulatory protein zeste</fullName>
    </recommendedName>
</protein>
<evidence type="ECO:0000313" key="1">
    <source>
        <dbReference type="EMBL" id="CAH1634678.1"/>
    </source>
</evidence>
<gene>
    <name evidence="1" type="ORF">SPLIT_LOCUS40</name>
</gene>
<organism evidence="1 2">
    <name type="scientific">Spodoptera littoralis</name>
    <name type="common">Egyptian cotton leafworm</name>
    <dbReference type="NCBI Taxonomy" id="7109"/>
    <lineage>
        <taxon>Eukaryota</taxon>
        <taxon>Metazoa</taxon>
        <taxon>Ecdysozoa</taxon>
        <taxon>Arthropoda</taxon>
        <taxon>Hexapoda</taxon>
        <taxon>Insecta</taxon>
        <taxon>Pterygota</taxon>
        <taxon>Neoptera</taxon>
        <taxon>Endopterygota</taxon>
        <taxon>Lepidoptera</taxon>
        <taxon>Glossata</taxon>
        <taxon>Ditrysia</taxon>
        <taxon>Noctuoidea</taxon>
        <taxon>Noctuidae</taxon>
        <taxon>Amphipyrinae</taxon>
        <taxon>Spodoptera</taxon>
    </lineage>
</organism>
<accession>A0A9P0HUW9</accession>
<dbReference type="Proteomes" id="UP001153321">
    <property type="component" value="Chromosome 1"/>
</dbReference>
<evidence type="ECO:0000313" key="2">
    <source>
        <dbReference type="Proteomes" id="UP001153321"/>
    </source>
</evidence>
<dbReference type="AlphaFoldDB" id="A0A9P0HUW9"/>
<reference evidence="1" key="1">
    <citation type="submission" date="2022-02" db="EMBL/GenBank/DDBJ databases">
        <authorList>
            <person name="King R."/>
        </authorList>
    </citation>
    <scope>NUCLEOTIDE SEQUENCE</scope>
</reference>